<accession>L9XIX2</accession>
<name>L9XIX2_9EURY</name>
<evidence type="ECO:0000313" key="2">
    <source>
        <dbReference type="Proteomes" id="UP000011531"/>
    </source>
</evidence>
<keyword evidence="2" id="KW-1185">Reference proteome</keyword>
<proteinExistence type="predicted"/>
<dbReference type="Proteomes" id="UP000011531">
    <property type="component" value="Unassembled WGS sequence"/>
</dbReference>
<protein>
    <submittedName>
        <fullName evidence="1">Uncharacterized protein</fullName>
    </submittedName>
</protein>
<dbReference type="EMBL" id="AOIA01000084">
    <property type="protein sequence ID" value="ELY61537.1"/>
    <property type="molecule type" value="Genomic_DNA"/>
</dbReference>
<comment type="caution">
    <text evidence="1">The sequence shown here is derived from an EMBL/GenBank/DDBJ whole genome shotgun (WGS) entry which is preliminary data.</text>
</comment>
<reference evidence="1 2" key="1">
    <citation type="journal article" date="2014" name="PLoS Genet.">
        <title>Phylogenetically driven sequencing of extremely halophilic archaea reveals strategies for static and dynamic osmo-response.</title>
        <authorList>
            <person name="Becker E.A."/>
            <person name="Seitzer P.M."/>
            <person name="Tritt A."/>
            <person name="Larsen D."/>
            <person name="Krusor M."/>
            <person name="Yao A.I."/>
            <person name="Wu D."/>
            <person name="Madern D."/>
            <person name="Eisen J.A."/>
            <person name="Darling A.E."/>
            <person name="Facciotti M.T."/>
        </authorList>
    </citation>
    <scope>NUCLEOTIDE SEQUENCE [LARGE SCALE GENOMIC DNA]</scope>
    <source>
        <strain evidence="1 2">DSM 18795</strain>
    </source>
</reference>
<organism evidence="1 2">
    <name type="scientific">Natronococcus jeotgali DSM 18795</name>
    <dbReference type="NCBI Taxonomy" id="1227498"/>
    <lineage>
        <taxon>Archaea</taxon>
        <taxon>Methanobacteriati</taxon>
        <taxon>Methanobacteriota</taxon>
        <taxon>Stenosarchaea group</taxon>
        <taxon>Halobacteria</taxon>
        <taxon>Halobacteriales</taxon>
        <taxon>Natrialbaceae</taxon>
        <taxon>Natronococcus</taxon>
    </lineage>
</organism>
<evidence type="ECO:0000313" key="1">
    <source>
        <dbReference type="EMBL" id="ELY61537.1"/>
    </source>
</evidence>
<gene>
    <name evidence="1" type="ORF">C492_09475</name>
</gene>
<sequence length="72" mass="8123">MMFLHFLDAGSRGTAIIWDRIAPREFCNVVVENTGRLHTAIFVLVGKVGDNLLGIFPFLMDITIDERRSCVL</sequence>
<dbReference type="AlphaFoldDB" id="L9XIX2"/>